<dbReference type="PIRSF" id="PIRSF018267">
    <property type="entry name" value="VSR_endonuc"/>
    <property type="match status" value="1"/>
</dbReference>
<dbReference type="Gene3D" id="3.40.960.10">
    <property type="entry name" value="VSR Endonuclease"/>
    <property type="match status" value="1"/>
</dbReference>
<gene>
    <name evidence="7" type="primary">vsr</name>
    <name evidence="7" type="ORF">GTPT_2309</name>
</gene>
<dbReference type="Proteomes" id="UP000028602">
    <property type="component" value="Unassembled WGS sequence"/>
</dbReference>
<dbReference type="GO" id="GO:0006298">
    <property type="term" value="P:mismatch repair"/>
    <property type="evidence" value="ECO:0007669"/>
    <property type="project" value="UniProtKB-UniRule"/>
</dbReference>
<keyword evidence="2 6" id="KW-0255">Endonuclease</keyword>
<dbReference type="Pfam" id="PF03852">
    <property type="entry name" value="Vsr"/>
    <property type="match status" value="1"/>
</dbReference>
<evidence type="ECO:0000313" key="7">
    <source>
        <dbReference type="EMBL" id="KFD19008.1"/>
    </source>
</evidence>
<dbReference type="OrthoDB" id="9801520at2"/>
<dbReference type="eggNOG" id="COG3727">
    <property type="taxonomic scope" value="Bacteria"/>
</dbReference>
<evidence type="ECO:0000256" key="3">
    <source>
        <dbReference type="ARBA" id="ARBA00022763"/>
    </source>
</evidence>
<evidence type="ECO:0000313" key="8">
    <source>
        <dbReference type="Proteomes" id="UP000028602"/>
    </source>
</evidence>
<dbReference type="RefSeq" id="WP_025901990.1">
    <property type="nucleotide sequence ID" value="NZ_ATMJ01000021.1"/>
</dbReference>
<dbReference type="NCBIfam" id="TIGR00632">
    <property type="entry name" value="vsr"/>
    <property type="match status" value="1"/>
</dbReference>
<protein>
    <recommendedName>
        <fullName evidence="6">Very short patch repair endonuclease</fullName>
        <ecNumber evidence="6">3.1.-.-</ecNumber>
    </recommendedName>
</protein>
<evidence type="ECO:0000256" key="2">
    <source>
        <dbReference type="ARBA" id="ARBA00022759"/>
    </source>
</evidence>
<dbReference type="EMBL" id="JMPR01000035">
    <property type="protein sequence ID" value="KFD19008.1"/>
    <property type="molecule type" value="Genomic_DNA"/>
</dbReference>
<keyword evidence="3 6" id="KW-0227">DNA damage</keyword>
<dbReference type="CDD" id="cd00221">
    <property type="entry name" value="Vsr"/>
    <property type="match status" value="1"/>
</dbReference>
<reference evidence="7 8" key="1">
    <citation type="submission" date="2014-05" db="EMBL/GenBank/DDBJ databases">
        <title>ATOL: Assembling a taxonomically balanced genome-scale reconstruction of the evolutionary history of the Enterobacteriaceae.</title>
        <authorList>
            <person name="Plunkett G.III."/>
            <person name="Neeno-Eckwall E.C."/>
            <person name="Glasner J.D."/>
            <person name="Perna N.T."/>
        </authorList>
    </citation>
    <scope>NUCLEOTIDE SEQUENCE [LARGE SCALE GENOMIC DNA]</scope>
    <source>
        <strain evidence="7 8">ATCC 33301</strain>
    </source>
</reference>
<organism evidence="7 8">
    <name type="scientific">Tatumella ptyseos ATCC 33301</name>
    <dbReference type="NCBI Taxonomy" id="1005995"/>
    <lineage>
        <taxon>Bacteria</taxon>
        <taxon>Pseudomonadati</taxon>
        <taxon>Pseudomonadota</taxon>
        <taxon>Gammaproteobacteria</taxon>
        <taxon>Enterobacterales</taxon>
        <taxon>Erwiniaceae</taxon>
        <taxon>Tatumella</taxon>
    </lineage>
</organism>
<sequence>MADVHNRETRSKNMRAIRHCNTGIEKQLQQLLTDLGLEVRQQARDLPGRPDFVLETARKVIFTHGCFWHHHHCHLFKPPATRTDFWLAKIGRNLQRDKENLQALQRQGWKVLVIWECAMKGKTQLPATALAERLEEWICAGEHSAEIDQFGIRLLEIPENPAT</sequence>
<dbReference type="InterPro" id="IPR004603">
    <property type="entry name" value="DNA_mismatch_endonuc_vsr"/>
</dbReference>
<dbReference type="AlphaFoldDB" id="A0A085JEW2"/>
<dbReference type="InterPro" id="IPR011335">
    <property type="entry name" value="Restrct_endonuc-II-like"/>
</dbReference>
<dbReference type="SUPFAM" id="SSF52980">
    <property type="entry name" value="Restriction endonuclease-like"/>
    <property type="match status" value="1"/>
</dbReference>
<comment type="function">
    <text evidence="6">May nick specific sequences that contain T:G mispairs resulting from m5C-deamination.</text>
</comment>
<proteinExistence type="inferred from homology"/>
<evidence type="ECO:0000256" key="6">
    <source>
        <dbReference type="PIRNR" id="PIRNR018267"/>
    </source>
</evidence>
<dbReference type="GO" id="GO:0016787">
    <property type="term" value="F:hydrolase activity"/>
    <property type="evidence" value="ECO:0007669"/>
    <property type="project" value="UniProtKB-KW"/>
</dbReference>
<dbReference type="GO" id="GO:0004519">
    <property type="term" value="F:endonuclease activity"/>
    <property type="evidence" value="ECO:0007669"/>
    <property type="project" value="UniProtKB-KW"/>
</dbReference>
<keyword evidence="1 6" id="KW-0540">Nuclease</keyword>
<name>A0A085JEW2_9GAMM</name>
<evidence type="ECO:0000256" key="5">
    <source>
        <dbReference type="ARBA" id="ARBA00023204"/>
    </source>
</evidence>
<evidence type="ECO:0000256" key="1">
    <source>
        <dbReference type="ARBA" id="ARBA00022722"/>
    </source>
</evidence>
<comment type="similarity">
    <text evidence="6">Belongs to the vsr family.</text>
</comment>
<keyword evidence="8" id="KW-1185">Reference proteome</keyword>
<dbReference type="EC" id="3.1.-.-" evidence="6"/>
<evidence type="ECO:0000256" key="4">
    <source>
        <dbReference type="ARBA" id="ARBA00022801"/>
    </source>
</evidence>
<keyword evidence="4 6" id="KW-0378">Hydrolase</keyword>
<keyword evidence="5 6" id="KW-0234">DNA repair</keyword>
<comment type="caution">
    <text evidence="7">The sequence shown here is derived from an EMBL/GenBank/DDBJ whole genome shotgun (WGS) entry which is preliminary data.</text>
</comment>
<accession>A0A085JEW2</accession>